<name>A0AAP0MMB7_9ROSI</name>
<keyword evidence="1" id="KW-0472">Membrane</keyword>
<keyword evidence="1" id="KW-1133">Transmembrane helix</keyword>
<evidence type="ECO:0000256" key="1">
    <source>
        <dbReference type="SAM" id="Phobius"/>
    </source>
</evidence>
<comment type="caution">
    <text evidence="2">The sequence shown here is derived from an EMBL/GenBank/DDBJ whole genome shotgun (WGS) entry which is preliminary data.</text>
</comment>
<protein>
    <submittedName>
        <fullName evidence="2">Uncharacterized protein</fullName>
    </submittedName>
</protein>
<feature type="transmembrane region" description="Helical" evidence="1">
    <location>
        <begin position="14"/>
        <end position="36"/>
    </location>
</feature>
<dbReference type="EMBL" id="JBCGBO010000003">
    <property type="protein sequence ID" value="KAK9216109.1"/>
    <property type="molecule type" value="Genomic_DNA"/>
</dbReference>
<dbReference type="AlphaFoldDB" id="A0AAP0MMB7"/>
<organism evidence="2 3">
    <name type="scientific">Citrus x changshan-huyou</name>
    <dbReference type="NCBI Taxonomy" id="2935761"/>
    <lineage>
        <taxon>Eukaryota</taxon>
        <taxon>Viridiplantae</taxon>
        <taxon>Streptophyta</taxon>
        <taxon>Embryophyta</taxon>
        <taxon>Tracheophyta</taxon>
        <taxon>Spermatophyta</taxon>
        <taxon>Magnoliopsida</taxon>
        <taxon>eudicotyledons</taxon>
        <taxon>Gunneridae</taxon>
        <taxon>Pentapetalae</taxon>
        <taxon>rosids</taxon>
        <taxon>malvids</taxon>
        <taxon>Sapindales</taxon>
        <taxon>Rutaceae</taxon>
        <taxon>Aurantioideae</taxon>
        <taxon>Citrus</taxon>
    </lineage>
</organism>
<gene>
    <name evidence="2" type="ORF">WN944_008116</name>
</gene>
<keyword evidence="3" id="KW-1185">Reference proteome</keyword>
<accession>A0AAP0MMB7</accession>
<keyword evidence="1" id="KW-0812">Transmembrane</keyword>
<reference evidence="2 3" key="1">
    <citation type="submission" date="2024-05" db="EMBL/GenBank/DDBJ databases">
        <title>Haplotype-resolved chromosome-level genome assembly of Huyou (Citrus changshanensis).</title>
        <authorList>
            <person name="Miao C."/>
            <person name="Chen W."/>
            <person name="Wu Y."/>
            <person name="Wang L."/>
            <person name="Zhao S."/>
            <person name="Grierson D."/>
            <person name="Xu C."/>
            <person name="Chen K."/>
        </authorList>
    </citation>
    <scope>NUCLEOTIDE SEQUENCE [LARGE SCALE GENOMIC DNA]</scope>
    <source>
        <strain evidence="2">01-14</strain>
        <tissue evidence="2">Leaf</tissue>
    </source>
</reference>
<evidence type="ECO:0000313" key="2">
    <source>
        <dbReference type="EMBL" id="KAK9216109.1"/>
    </source>
</evidence>
<sequence>MDNYVLYFLLFNELMTLIMFNVCVTKLVMLVVGYLFSISLAL</sequence>
<proteinExistence type="predicted"/>
<evidence type="ECO:0000313" key="3">
    <source>
        <dbReference type="Proteomes" id="UP001428341"/>
    </source>
</evidence>
<dbReference type="Proteomes" id="UP001428341">
    <property type="component" value="Unassembled WGS sequence"/>
</dbReference>